<dbReference type="Proteomes" id="UP001497516">
    <property type="component" value="Chromosome 5"/>
</dbReference>
<protein>
    <submittedName>
        <fullName evidence="2">Uncharacterized protein</fullName>
    </submittedName>
</protein>
<evidence type="ECO:0000313" key="3">
    <source>
        <dbReference type="Proteomes" id="UP001497516"/>
    </source>
</evidence>
<dbReference type="AlphaFoldDB" id="A0AAV2ELI0"/>
<evidence type="ECO:0000313" key="2">
    <source>
        <dbReference type="EMBL" id="CAL1386836.1"/>
    </source>
</evidence>
<keyword evidence="3" id="KW-1185">Reference proteome</keyword>
<reference evidence="2 3" key="1">
    <citation type="submission" date="2024-04" db="EMBL/GenBank/DDBJ databases">
        <authorList>
            <person name="Fracassetti M."/>
        </authorList>
    </citation>
    <scope>NUCLEOTIDE SEQUENCE [LARGE SCALE GENOMIC DNA]</scope>
</reference>
<accession>A0AAV2ELI0</accession>
<evidence type="ECO:0000256" key="1">
    <source>
        <dbReference type="SAM" id="MobiDB-lite"/>
    </source>
</evidence>
<feature type="region of interest" description="Disordered" evidence="1">
    <location>
        <begin position="119"/>
        <end position="139"/>
    </location>
</feature>
<name>A0AAV2ELI0_9ROSI</name>
<gene>
    <name evidence="2" type="ORF">LTRI10_LOCUS27852</name>
</gene>
<sequence>MKNTICASLKSISSQPWLLHLPHPPDLEFPKCRHHHHRSFRRRVCPIPASIATPTFRSFINKISDTVRNGLSQRRPWAELAYRSADASAAAAASAAVEGLQEALGYYILLYNIFGGRNGGREEERRGDWRGEEEGEESG</sequence>
<feature type="compositionally biased region" description="Basic and acidic residues" evidence="1">
    <location>
        <begin position="119"/>
        <end position="132"/>
    </location>
</feature>
<proteinExistence type="predicted"/>
<organism evidence="2 3">
    <name type="scientific">Linum trigynum</name>
    <dbReference type="NCBI Taxonomy" id="586398"/>
    <lineage>
        <taxon>Eukaryota</taxon>
        <taxon>Viridiplantae</taxon>
        <taxon>Streptophyta</taxon>
        <taxon>Embryophyta</taxon>
        <taxon>Tracheophyta</taxon>
        <taxon>Spermatophyta</taxon>
        <taxon>Magnoliopsida</taxon>
        <taxon>eudicotyledons</taxon>
        <taxon>Gunneridae</taxon>
        <taxon>Pentapetalae</taxon>
        <taxon>rosids</taxon>
        <taxon>fabids</taxon>
        <taxon>Malpighiales</taxon>
        <taxon>Linaceae</taxon>
        <taxon>Linum</taxon>
    </lineage>
</organism>
<dbReference type="EMBL" id="OZ034818">
    <property type="protein sequence ID" value="CAL1386836.1"/>
    <property type="molecule type" value="Genomic_DNA"/>
</dbReference>